<evidence type="ECO:0000313" key="1">
    <source>
        <dbReference type="EMBL" id="KRN76888.1"/>
    </source>
</evidence>
<sequence length="88" mass="9830">MNNNEITLPDGWTLVILNKTVTQSDITKLSDDNAYEIGIHTGDPSEVPNFSIQINVWPDNIEIININSIQKVSKLAIKAQQRIEITLA</sequence>
<dbReference type="RefSeq" id="WP_057787669.1">
    <property type="nucleotide sequence ID" value="NZ_JQCD01000024.1"/>
</dbReference>
<reference evidence="1 2" key="1">
    <citation type="journal article" date="2015" name="Genome Announc.">
        <title>Expanding the biotechnology potential of lactobacilli through comparative genomics of 213 strains and associated genera.</title>
        <authorList>
            <person name="Sun Z."/>
            <person name="Harris H.M."/>
            <person name="McCann A."/>
            <person name="Guo C."/>
            <person name="Argimon S."/>
            <person name="Zhang W."/>
            <person name="Yang X."/>
            <person name="Jeffery I.B."/>
            <person name="Cooney J.C."/>
            <person name="Kagawa T.F."/>
            <person name="Liu W."/>
            <person name="Song Y."/>
            <person name="Salvetti E."/>
            <person name="Wrobel A."/>
            <person name="Rasinkangas P."/>
            <person name="Parkhill J."/>
            <person name="Rea M.C."/>
            <person name="O'Sullivan O."/>
            <person name="Ritari J."/>
            <person name="Douillard F.P."/>
            <person name="Paul Ross R."/>
            <person name="Yang R."/>
            <person name="Briner A.E."/>
            <person name="Felis G.E."/>
            <person name="de Vos W.M."/>
            <person name="Barrangou R."/>
            <person name="Klaenhammer T.R."/>
            <person name="Caufield P.W."/>
            <person name="Cui Y."/>
            <person name="Zhang H."/>
            <person name="O'Toole P.W."/>
        </authorList>
    </citation>
    <scope>NUCLEOTIDE SEQUENCE [LARGE SCALE GENOMIC DNA]</scope>
    <source>
        <strain evidence="1 2">DSM 20014</strain>
    </source>
</reference>
<comment type="caution">
    <text evidence="1">The sequence shown here is derived from an EMBL/GenBank/DDBJ whole genome shotgun (WGS) entry which is preliminary data.</text>
</comment>
<evidence type="ECO:0000313" key="2">
    <source>
        <dbReference type="Proteomes" id="UP000051673"/>
    </source>
</evidence>
<dbReference type="OrthoDB" id="2149170at2"/>
<dbReference type="AlphaFoldDB" id="A0A0R2JHS0"/>
<organism evidence="1 2">
    <name type="scientific">Weissella minor</name>
    <dbReference type="NCBI Taxonomy" id="1620"/>
    <lineage>
        <taxon>Bacteria</taxon>
        <taxon>Bacillati</taxon>
        <taxon>Bacillota</taxon>
        <taxon>Bacilli</taxon>
        <taxon>Lactobacillales</taxon>
        <taxon>Lactobacillaceae</taxon>
        <taxon>Weissella</taxon>
    </lineage>
</organism>
<proteinExistence type="predicted"/>
<keyword evidence="2" id="KW-1185">Reference proteome</keyword>
<dbReference type="EMBL" id="JQCD01000024">
    <property type="protein sequence ID" value="KRN76888.1"/>
    <property type="molecule type" value="Genomic_DNA"/>
</dbReference>
<name>A0A0R2JHS0_9LACO</name>
<protein>
    <submittedName>
        <fullName evidence="1">Uncharacterized protein</fullName>
    </submittedName>
</protein>
<dbReference type="Proteomes" id="UP000051673">
    <property type="component" value="Unassembled WGS sequence"/>
</dbReference>
<accession>A0A0R2JHS0</accession>
<dbReference type="PATRIC" id="fig|1620.3.peg.402"/>
<gene>
    <name evidence="1" type="ORF">IV67_GL000397</name>
</gene>
<dbReference type="STRING" id="1620.IV67_GL000397"/>